<keyword evidence="4" id="KW-0812">Transmembrane</keyword>
<organism evidence="7 8">
    <name type="scientific">Pteropus vampyrus</name>
    <name type="common">Large flying fox</name>
    <dbReference type="NCBI Taxonomy" id="132908"/>
    <lineage>
        <taxon>Eukaryota</taxon>
        <taxon>Metazoa</taxon>
        <taxon>Chordata</taxon>
        <taxon>Craniata</taxon>
        <taxon>Vertebrata</taxon>
        <taxon>Euteleostomi</taxon>
        <taxon>Mammalia</taxon>
        <taxon>Eutheria</taxon>
        <taxon>Laurasiatheria</taxon>
        <taxon>Chiroptera</taxon>
        <taxon>Yinpterochiroptera</taxon>
        <taxon>Pteropodoidea</taxon>
        <taxon>Pteropodidae</taxon>
        <taxon>Pteropodinae</taxon>
        <taxon>Pteropus</taxon>
    </lineage>
</organism>
<keyword evidence="7" id="KW-1185">Reference proteome</keyword>
<dbReference type="PROSITE" id="PS50070">
    <property type="entry name" value="KRINGLE_2"/>
    <property type="match status" value="1"/>
</dbReference>
<dbReference type="Gene3D" id="2.40.20.10">
    <property type="entry name" value="Plasminogen Kringle 4"/>
    <property type="match status" value="1"/>
</dbReference>
<dbReference type="InterPro" id="IPR038178">
    <property type="entry name" value="Kringle_sf"/>
</dbReference>
<dbReference type="OrthoDB" id="9893972at2759"/>
<reference evidence="8" key="1">
    <citation type="submission" date="2025-08" db="UniProtKB">
        <authorList>
            <consortium name="RefSeq"/>
        </authorList>
    </citation>
    <scope>IDENTIFICATION</scope>
    <source>
        <tissue evidence="8">Kidney</tissue>
    </source>
</reference>
<dbReference type="RefSeq" id="XP_011382583.1">
    <property type="nucleotide sequence ID" value="XM_011384281.2"/>
</dbReference>
<feature type="domain" description="Kringle" evidence="6">
    <location>
        <begin position="29"/>
        <end position="106"/>
    </location>
</feature>
<evidence type="ECO:0000256" key="5">
    <source>
        <dbReference type="SAM" id="SignalP"/>
    </source>
</evidence>
<dbReference type="Proteomes" id="UP000515202">
    <property type="component" value="Unplaced"/>
</dbReference>
<keyword evidence="4" id="KW-0472">Membrane</keyword>
<keyword evidence="2" id="KW-1015">Disulfide bond</keyword>
<dbReference type="SMART" id="SM00130">
    <property type="entry name" value="KR"/>
    <property type="match status" value="1"/>
</dbReference>
<dbReference type="CTD" id="113791"/>
<dbReference type="KEGG" id="pvp:105308346"/>
<evidence type="ECO:0000259" key="6">
    <source>
        <dbReference type="PROSITE" id="PS50070"/>
    </source>
</evidence>
<dbReference type="InterPro" id="IPR013806">
    <property type="entry name" value="Kringle-like"/>
</dbReference>
<keyword evidence="5" id="KW-0732">Signal</keyword>
<dbReference type="PROSITE" id="PS00021">
    <property type="entry name" value="KRINGLE_1"/>
    <property type="match status" value="1"/>
</dbReference>
<feature type="transmembrane region" description="Helical" evidence="4">
    <location>
        <begin position="174"/>
        <end position="199"/>
    </location>
</feature>
<accession>A0A6P3RJN2</accession>
<keyword evidence="4" id="KW-1133">Transmembrane helix</keyword>
<sequence>MKVVRMLLAWVQTFLVSNMLLSEAYGSGGCFWDNGHLYQAHRPYPTPGLRCLNWLDTQSSLASAPKESTGNHSYCRNPDKDPHGPWCYVSGESGTPEKRPCEDLRCPETTSQDLPTSMTGTEEVSKVPGGDEVQVFAPANVPPAGSEAAAVQPVIGISQRVRVNSKEKKDLGTLGSVLGITMMVIIIAMGAGIVLGYTYKRGKDLKEQQEQKECEREMQRITLPLSAFSNPTCEIVDEKTVVVHTNQTPVDLQEGSAPLMGQAGTPGA</sequence>
<dbReference type="SUPFAM" id="SSF57440">
    <property type="entry name" value="Kringle-like"/>
    <property type="match status" value="1"/>
</dbReference>
<evidence type="ECO:0000313" key="7">
    <source>
        <dbReference type="Proteomes" id="UP000515202"/>
    </source>
</evidence>
<dbReference type="InterPro" id="IPR018056">
    <property type="entry name" value="Kringle_CS"/>
</dbReference>
<dbReference type="AlphaFoldDB" id="A0A6P3RJN2"/>
<evidence type="ECO:0000256" key="2">
    <source>
        <dbReference type="ARBA" id="ARBA00023157"/>
    </source>
</evidence>
<proteinExistence type="predicted"/>
<name>A0A6P3RJN2_PTEVA</name>
<evidence type="ECO:0000256" key="3">
    <source>
        <dbReference type="PROSITE-ProRule" id="PRU00121"/>
    </source>
</evidence>
<evidence type="ECO:0000256" key="1">
    <source>
        <dbReference type="ARBA" id="ARBA00022572"/>
    </source>
</evidence>
<keyword evidence="1 3" id="KW-0420">Kringle</keyword>
<dbReference type="Pfam" id="PF00051">
    <property type="entry name" value="Kringle"/>
    <property type="match status" value="1"/>
</dbReference>
<evidence type="ECO:0000256" key="4">
    <source>
        <dbReference type="SAM" id="Phobius"/>
    </source>
</evidence>
<gene>
    <name evidence="8" type="primary">PIK3IP1</name>
</gene>
<dbReference type="InterPro" id="IPR000001">
    <property type="entry name" value="Kringle"/>
</dbReference>
<feature type="chain" id="PRO_5028213791" evidence="5">
    <location>
        <begin position="27"/>
        <end position="268"/>
    </location>
</feature>
<dbReference type="CDD" id="cd00108">
    <property type="entry name" value="KR"/>
    <property type="match status" value="1"/>
</dbReference>
<feature type="signal peptide" evidence="5">
    <location>
        <begin position="1"/>
        <end position="26"/>
    </location>
</feature>
<protein>
    <submittedName>
        <fullName evidence="8">Phosphoinositide-3-kinase-interacting protein 1</fullName>
    </submittedName>
</protein>
<evidence type="ECO:0000313" key="8">
    <source>
        <dbReference type="RefSeq" id="XP_011382583.1"/>
    </source>
</evidence>
<dbReference type="GeneID" id="105308346"/>
<comment type="caution">
    <text evidence="3">Lacks conserved residue(s) required for the propagation of feature annotation.</text>
</comment>